<gene>
    <name evidence="1" type="ORF">SAMN05216268_105438</name>
</gene>
<organism evidence="1 2">
    <name type="scientific">Streptomyces yunnanensis</name>
    <dbReference type="NCBI Taxonomy" id="156453"/>
    <lineage>
        <taxon>Bacteria</taxon>
        <taxon>Bacillati</taxon>
        <taxon>Actinomycetota</taxon>
        <taxon>Actinomycetes</taxon>
        <taxon>Kitasatosporales</taxon>
        <taxon>Streptomycetaceae</taxon>
        <taxon>Streptomyces</taxon>
    </lineage>
</organism>
<evidence type="ECO:0000313" key="2">
    <source>
        <dbReference type="Proteomes" id="UP000184388"/>
    </source>
</evidence>
<name>A0A9X8MSV8_9ACTN</name>
<dbReference type="Pfam" id="PF06013">
    <property type="entry name" value="WXG100"/>
    <property type="match status" value="1"/>
</dbReference>
<dbReference type="AlphaFoldDB" id="A0A9X8MSV8"/>
<sequence length="114" mass="12624">MADHPQEQRTRIETGFELFAPGADPSALRACADVWRRMAHDLKTTIEARDREVARLGDNWTGAAADAFHARWNRTRAKAEEALPHLAAVAEQLDHTADALQEADERARPADALA</sequence>
<dbReference type="InterPro" id="IPR036689">
    <property type="entry name" value="ESAT-6-like_sf"/>
</dbReference>
<dbReference type="RefSeq" id="WP_073444485.1">
    <property type="nucleotide sequence ID" value="NZ_FRBK01000005.1"/>
</dbReference>
<evidence type="ECO:0000313" key="1">
    <source>
        <dbReference type="EMBL" id="SHL67483.1"/>
    </source>
</evidence>
<dbReference type="Proteomes" id="UP000184388">
    <property type="component" value="Unassembled WGS sequence"/>
</dbReference>
<dbReference type="EMBL" id="FRBK01000005">
    <property type="protein sequence ID" value="SHL67483.1"/>
    <property type="molecule type" value="Genomic_DNA"/>
</dbReference>
<proteinExistence type="predicted"/>
<dbReference type="SUPFAM" id="SSF140453">
    <property type="entry name" value="EsxAB dimer-like"/>
    <property type="match status" value="1"/>
</dbReference>
<dbReference type="Gene3D" id="1.10.287.1060">
    <property type="entry name" value="ESAT-6-like"/>
    <property type="match status" value="1"/>
</dbReference>
<dbReference type="InterPro" id="IPR010310">
    <property type="entry name" value="T7SS_ESAT-6-like"/>
</dbReference>
<reference evidence="2" key="1">
    <citation type="submission" date="2016-11" db="EMBL/GenBank/DDBJ databases">
        <authorList>
            <person name="Jaros S."/>
            <person name="Januszkiewicz K."/>
            <person name="Wedrychowicz H."/>
        </authorList>
    </citation>
    <scope>NUCLEOTIDE SEQUENCE [LARGE SCALE GENOMIC DNA]</scope>
    <source>
        <strain evidence="2">CGMCC 4.3555</strain>
    </source>
</reference>
<comment type="caution">
    <text evidence="1">The sequence shown here is derived from an EMBL/GenBank/DDBJ whole genome shotgun (WGS) entry which is preliminary data.</text>
</comment>
<protein>
    <submittedName>
        <fullName evidence="1">WXG100 family type VII secretion target</fullName>
    </submittedName>
</protein>
<accession>A0A9X8MSV8</accession>
<dbReference type="NCBIfam" id="TIGR03930">
    <property type="entry name" value="WXG100_ESAT6"/>
    <property type="match status" value="1"/>
</dbReference>